<dbReference type="STRING" id="1190417.SAMN05660690_2929"/>
<proteinExistence type="predicted"/>
<gene>
    <name evidence="3" type="ORF">SAMN05660690_2929</name>
</gene>
<dbReference type="Proteomes" id="UP000199416">
    <property type="component" value="Unassembled WGS sequence"/>
</dbReference>
<dbReference type="Gene3D" id="1.20.120.910">
    <property type="entry name" value="DksA, coiled-coil domain"/>
    <property type="match status" value="1"/>
</dbReference>
<protein>
    <submittedName>
        <fullName evidence="3">Transcriptional regulator, TraR/DksA family</fullName>
    </submittedName>
</protein>
<dbReference type="PANTHER" id="PTHR33823">
    <property type="entry name" value="RNA POLYMERASE-BINDING TRANSCRIPTION FACTOR DKSA-RELATED"/>
    <property type="match status" value="1"/>
</dbReference>
<dbReference type="SUPFAM" id="SSF57716">
    <property type="entry name" value="Glucocorticoid receptor-like (DNA-binding domain)"/>
    <property type="match status" value="1"/>
</dbReference>
<evidence type="ECO:0000313" key="3">
    <source>
        <dbReference type="EMBL" id="SDC92022.1"/>
    </source>
</evidence>
<evidence type="ECO:0000256" key="1">
    <source>
        <dbReference type="PROSITE-ProRule" id="PRU00510"/>
    </source>
</evidence>
<dbReference type="EMBL" id="FMZF01000004">
    <property type="protein sequence ID" value="SDC92022.1"/>
    <property type="molecule type" value="Genomic_DNA"/>
</dbReference>
<dbReference type="AlphaFoldDB" id="A0A1G6QHQ8"/>
<dbReference type="GO" id="GO:0008270">
    <property type="term" value="F:zinc ion binding"/>
    <property type="evidence" value="ECO:0007669"/>
    <property type="project" value="UniProtKB-KW"/>
</dbReference>
<evidence type="ECO:0000313" key="4">
    <source>
        <dbReference type="Proteomes" id="UP000199416"/>
    </source>
</evidence>
<keyword evidence="4" id="KW-1185">Reference proteome</keyword>
<feature type="region of interest" description="Disordered" evidence="2">
    <location>
        <begin position="1"/>
        <end position="20"/>
    </location>
</feature>
<dbReference type="PROSITE" id="PS51128">
    <property type="entry name" value="ZF_DKSA_2"/>
    <property type="match status" value="1"/>
</dbReference>
<sequence>MSTLTTEPTTAPTTVTAPTTGTATAHQRYLVLLQAQRADCVRRRELALAEAATSVPDPVTVRRAAHLLATIHEIDAAVERIADGSYGRCTHCGVDVPAERLEFRPFAAGCVACEASAH</sequence>
<feature type="zinc finger region" description="dksA C4-type" evidence="1">
    <location>
        <begin position="89"/>
        <end position="113"/>
    </location>
</feature>
<evidence type="ECO:0000256" key="2">
    <source>
        <dbReference type="SAM" id="MobiDB-lite"/>
    </source>
</evidence>
<name>A0A1G6QHQ8_9ACTN</name>
<accession>A0A1G6QHQ8</accession>
<organism evidence="3 4">
    <name type="scientific">Geodermatophilus telluris</name>
    <dbReference type="NCBI Taxonomy" id="1190417"/>
    <lineage>
        <taxon>Bacteria</taxon>
        <taxon>Bacillati</taxon>
        <taxon>Actinomycetota</taxon>
        <taxon>Actinomycetes</taxon>
        <taxon>Geodermatophilales</taxon>
        <taxon>Geodermatophilaceae</taxon>
        <taxon>Geodermatophilus</taxon>
    </lineage>
</organism>
<reference evidence="4" key="1">
    <citation type="submission" date="2016-10" db="EMBL/GenBank/DDBJ databases">
        <authorList>
            <person name="Varghese N."/>
            <person name="Submissions S."/>
        </authorList>
    </citation>
    <scope>NUCLEOTIDE SEQUENCE [LARGE SCALE GENOMIC DNA]</scope>
    <source>
        <strain evidence="4">DSM 45421</strain>
    </source>
</reference>
<dbReference type="RefSeq" id="WP_245692194.1">
    <property type="nucleotide sequence ID" value="NZ_FMZF01000004.1"/>
</dbReference>